<organism evidence="1 2">
    <name type="scientific">Streptomyces coryli</name>
    <dbReference type="NCBI Taxonomy" id="1128680"/>
    <lineage>
        <taxon>Bacteria</taxon>
        <taxon>Bacillati</taxon>
        <taxon>Actinomycetota</taxon>
        <taxon>Actinomycetes</taxon>
        <taxon>Kitasatosporales</taxon>
        <taxon>Streptomycetaceae</taxon>
        <taxon>Streptomyces</taxon>
    </lineage>
</organism>
<dbReference type="RefSeq" id="WP_206314022.1">
    <property type="nucleotide sequence ID" value="NZ_JAAKZV010000076.1"/>
</dbReference>
<evidence type="ECO:0000313" key="2">
    <source>
        <dbReference type="Proteomes" id="UP000481583"/>
    </source>
</evidence>
<dbReference type="EMBL" id="JAAKZV010000076">
    <property type="protein sequence ID" value="NGN65877.1"/>
    <property type="molecule type" value="Genomic_DNA"/>
</dbReference>
<accession>A0A6G4U3K6</accession>
<keyword evidence="2" id="KW-1185">Reference proteome</keyword>
<dbReference type="Proteomes" id="UP000481583">
    <property type="component" value="Unassembled WGS sequence"/>
</dbReference>
<sequence length="226" mass="22772">MPVQPTPEQPQSTPAAGLVLRAATADITPEPGRPFGGYAARGDRGAVGTHDPLLATLICLGSGADGVAWLTLDAVAVGGPLAGELRSAVGRGLAIPAERVVVCASHTHSGPSGWTGALHPADAEEYEEDLAARLVVAVAGLAAEAAGTEETVEAHWCLAATPGVAANRQGPEGPHDERTGVLTLRAPGGGAVRALLYDHAGHPTVLGPENLLWSADWPGAVRAVLG</sequence>
<protein>
    <recommendedName>
        <fullName evidence="3">Neutral/alkaline non-lysosomal ceramidase N-terminal domain-containing protein</fullName>
    </recommendedName>
</protein>
<evidence type="ECO:0008006" key="3">
    <source>
        <dbReference type="Google" id="ProtNLM"/>
    </source>
</evidence>
<gene>
    <name evidence="1" type="ORF">G5C51_18495</name>
</gene>
<evidence type="ECO:0000313" key="1">
    <source>
        <dbReference type="EMBL" id="NGN65877.1"/>
    </source>
</evidence>
<comment type="caution">
    <text evidence="1">The sequence shown here is derived from an EMBL/GenBank/DDBJ whole genome shotgun (WGS) entry which is preliminary data.</text>
</comment>
<feature type="non-terminal residue" evidence="1">
    <location>
        <position position="226"/>
    </location>
</feature>
<proteinExistence type="predicted"/>
<reference evidence="1 2" key="1">
    <citation type="submission" date="2020-02" db="EMBL/GenBank/DDBJ databases">
        <title>Whole-genome analyses of novel actinobacteria.</title>
        <authorList>
            <person name="Sahin N."/>
        </authorList>
    </citation>
    <scope>NUCLEOTIDE SEQUENCE [LARGE SCALE GENOMIC DNA]</scope>
    <source>
        <strain evidence="1 2">A7024</strain>
    </source>
</reference>
<name>A0A6G4U3K6_9ACTN</name>
<dbReference type="AlphaFoldDB" id="A0A6G4U3K6"/>